<sequence>MNTTSNVTSPSLDPVLWESVFWGLVPIAFNSMSQPSGRICDAPSVIGPWMRVSPIICFIDMILIIVRLFTYSFQRSFRYACLTVMAQRYGYDNQESSAFDEFRKNTICRLIIFAFSVSQIVKLYAFGGLIWPKVWASMYLASFLVNEILVFVSMPHIHADEAEKKVIEYQQLLDIESRKSTNSQQSLEDPVMPHVNSNAKWPPRGPQPKDMPIDHGFFSWPYLSATAGVILNIYCAIKAVSAVFQIYGRHFGQIPSTGLVIFVAGSTLFTIPSSLYAFRICTKRTNKSFVIGLLISTTVLPVAYLSTSANPGASALKPLITNVIVAIMVGVWALIALAWASHIFSPIVDQQRDESERIGNGLARYFFVFSVVATVLYYRFSYDPKDTFKPAWTDHLG</sequence>
<proteinExistence type="predicted"/>
<feature type="transmembrane region" description="Helical" evidence="1">
    <location>
        <begin position="362"/>
        <end position="380"/>
    </location>
</feature>
<name>A0AAN6M1E5_9PLEO</name>
<evidence type="ECO:0000313" key="3">
    <source>
        <dbReference type="Proteomes" id="UP001280581"/>
    </source>
</evidence>
<evidence type="ECO:0000256" key="1">
    <source>
        <dbReference type="SAM" id="Phobius"/>
    </source>
</evidence>
<feature type="transmembrane region" description="Helical" evidence="1">
    <location>
        <begin position="110"/>
        <end position="131"/>
    </location>
</feature>
<feature type="transmembrane region" description="Helical" evidence="1">
    <location>
        <begin position="290"/>
        <end position="307"/>
    </location>
</feature>
<feature type="transmembrane region" description="Helical" evidence="1">
    <location>
        <begin position="137"/>
        <end position="157"/>
    </location>
</feature>
<protein>
    <submittedName>
        <fullName evidence="2">Uncharacterized protein</fullName>
    </submittedName>
</protein>
<keyword evidence="1" id="KW-0472">Membrane</keyword>
<keyword evidence="3" id="KW-1185">Reference proteome</keyword>
<dbReference type="Proteomes" id="UP001280581">
    <property type="component" value="Unassembled WGS sequence"/>
</dbReference>
<feature type="transmembrane region" description="Helical" evidence="1">
    <location>
        <begin position="220"/>
        <end position="247"/>
    </location>
</feature>
<gene>
    <name evidence="2" type="ORF">GRF29_44g2727520</name>
</gene>
<dbReference type="AlphaFoldDB" id="A0AAN6M1E5"/>
<keyword evidence="1" id="KW-1133">Transmembrane helix</keyword>
<accession>A0AAN6M1E5</accession>
<evidence type="ECO:0000313" key="2">
    <source>
        <dbReference type="EMBL" id="KAK3210418.1"/>
    </source>
</evidence>
<dbReference type="EMBL" id="WVTA01000005">
    <property type="protein sequence ID" value="KAK3210418.1"/>
    <property type="molecule type" value="Genomic_DNA"/>
</dbReference>
<feature type="transmembrane region" description="Helical" evidence="1">
    <location>
        <begin position="52"/>
        <end position="70"/>
    </location>
</feature>
<reference evidence="2 3" key="1">
    <citation type="submission" date="2021-02" db="EMBL/GenBank/DDBJ databases">
        <title>Genome assembly of Pseudopithomyces chartarum.</title>
        <authorList>
            <person name="Jauregui R."/>
            <person name="Singh J."/>
            <person name="Voisey C."/>
        </authorList>
    </citation>
    <scope>NUCLEOTIDE SEQUENCE [LARGE SCALE GENOMIC DNA]</scope>
    <source>
        <strain evidence="2 3">AGR01</strain>
    </source>
</reference>
<organism evidence="2 3">
    <name type="scientific">Pseudopithomyces chartarum</name>
    <dbReference type="NCBI Taxonomy" id="1892770"/>
    <lineage>
        <taxon>Eukaryota</taxon>
        <taxon>Fungi</taxon>
        <taxon>Dikarya</taxon>
        <taxon>Ascomycota</taxon>
        <taxon>Pezizomycotina</taxon>
        <taxon>Dothideomycetes</taxon>
        <taxon>Pleosporomycetidae</taxon>
        <taxon>Pleosporales</taxon>
        <taxon>Massarineae</taxon>
        <taxon>Didymosphaeriaceae</taxon>
        <taxon>Pseudopithomyces</taxon>
    </lineage>
</organism>
<feature type="transmembrane region" description="Helical" evidence="1">
    <location>
        <begin position="259"/>
        <end position="278"/>
    </location>
</feature>
<keyword evidence="1" id="KW-0812">Transmembrane</keyword>
<feature type="transmembrane region" description="Helical" evidence="1">
    <location>
        <begin position="319"/>
        <end position="341"/>
    </location>
</feature>
<comment type="caution">
    <text evidence="2">The sequence shown here is derived from an EMBL/GenBank/DDBJ whole genome shotgun (WGS) entry which is preliminary data.</text>
</comment>